<accession>A0A6J7P577</accession>
<gene>
    <name evidence="1" type="ORF">UFOPK2292_00854</name>
    <name evidence="2" type="ORF">UFOPK4020_00603</name>
</gene>
<sequence>MLTLGKVPDAPVLERHATRQIIERLAEKRPLELTADECRYEYIHVEGKESPIMSIHFWPGPVQVLSPMPRNPSPG</sequence>
<evidence type="ECO:0000313" key="1">
    <source>
        <dbReference type="EMBL" id="CAB4671919.1"/>
    </source>
</evidence>
<dbReference type="AlphaFoldDB" id="A0A6J7P577"/>
<protein>
    <submittedName>
        <fullName evidence="2">Unannotated protein</fullName>
    </submittedName>
</protein>
<dbReference type="EMBL" id="CAFBOV010000099">
    <property type="protein sequence ID" value="CAB4997164.1"/>
    <property type="molecule type" value="Genomic_DNA"/>
</dbReference>
<name>A0A6J7P577_9ZZZZ</name>
<reference evidence="2" key="1">
    <citation type="submission" date="2020-05" db="EMBL/GenBank/DDBJ databases">
        <authorList>
            <person name="Chiriac C."/>
            <person name="Salcher M."/>
            <person name="Ghai R."/>
            <person name="Kavagutti S V."/>
        </authorList>
    </citation>
    <scope>NUCLEOTIDE SEQUENCE</scope>
</reference>
<proteinExistence type="predicted"/>
<evidence type="ECO:0000313" key="2">
    <source>
        <dbReference type="EMBL" id="CAB4997164.1"/>
    </source>
</evidence>
<dbReference type="EMBL" id="CAEZWU010000121">
    <property type="protein sequence ID" value="CAB4671919.1"/>
    <property type="molecule type" value="Genomic_DNA"/>
</dbReference>
<organism evidence="2">
    <name type="scientific">freshwater metagenome</name>
    <dbReference type="NCBI Taxonomy" id="449393"/>
    <lineage>
        <taxon>unclassified sequences</taxon>
        <taxon>metagenomes</taxon>
        <taxon>ecological metagenomes</taxon>
    </lineage>
</organism>